<dbReference type="EMBL" id="CAKLBY020000302">
    <property type="protein sequence ID" value="CAK7943453.1"/>
    <property type="molecule type" value="Genomic_DNA"/>
</dbReference>
<evidence type="ECO:0000313" key="2">
    <source>
        <dbReference type="EMBL" id="CAK7943453.1"/>
    </source>
</evidence>
<feature type="region of interest" description="Disordered" evidence="1">
    <location>
        <begin position="1"/>
        <end position="114"/>
    </location>
</feature>
<sequence>MVSKTTRAATAAAKRAATRMCAAAESASHTSAVGDSSPVVVNHPRGKSPRATGTSGASAAGTSGRNQDEAKIELIYSGDSDDASDSKATPHASGSPGEDTARARRTGSGQRGGI</sequence>
<gene>
    <name evidence="2" type="ORF">PM001_LOCUS28603</name>
</gene>
<organism evidence="2 3">
    <name type="scientific">Peronospora matthiolae</name>
    <dbReference type="NCBI Taxonomy" id="2874970"/>
    <lineage>
        <taxon>Eukaryota</taxon>
        <taxon>Sar</taxon>
        <taxon>Stramenopiles</taxon>
        <taxon>Oomycota</taxon>
        <taxon>Peronosporomycetes</taxon>
        <taxon>Peronosporales</taxon>
        <taxon>Peronosporaceae</taxon>
        <taxon>Peronospora</taxon>
    </lineage>
</organism>
<proteinExistence type="predicted"/>
<feature type="compositionally biased region" description="Low complexity" evidence="1">
    <location>
        <begin position="1"/>
        <end position="24"/>
    </location>
</feature>
<accession>A0AAV1VDD1</accession>
<dbReference type="Proteomes" id="UP001162060">
    <property type="component" value="Unassembled WGS sequence"/>
</dbReference>
<evidence type="ECO:0000256" key="1">
    <source>
        <dbReference type="SAM" id="MobiDB-lite"/>
    </source>
</evidence>
<name>A0AAV1VDD1_9STRA</name>
<feature type="compositionally biased region" description="Low complexity" evidence="1">
    <location>
        <begin position="51"/>
        <end position="64"/>
    </location>
</feature>
<reference evidence="2" key="1">
    <citation type="submission" date="2024-01" db="EMBL/GenBank/DDBJ databases">
        <authorList>
            <person name="Webb A."/>
        </authorList>
    </citation>
    <scope>NUCLEOTIDE SEQUENCE</scope>
    <source>
        <strain evidence="2">Pm1</strain>
    </source>
</reference>
<comment type="caution">
    <text evidence="2">The sequence shown here is derived from an EMBL/GenBank/DDBJ whole genome shotgun (WGS) entry which is preliminary data.</text>
</comment>
<evidence type="ECO:0000313" key="3">
    <source>
        <dbReference type="Proteomes" id="UP001162060"/>
    </source>
</evidence>
<protein>
    <submittedName>
        <fullName evidence="2">Uncharacterized protein</fullName>
    </submittedName>
</protein>
<dbReference type="AlphaFoldDB" id="A0AAV1VDD1"/>